<dbReference type="GO" id="GO:0005886">
    <property type="term" value="C:plasma membrane"/>
    <property type="evidence" value="ECO:0007669"/>
    <property type="project" value="UniProtKB-SubCell"/>
</dbReference>
<dbReference type="InterPro" id="IPR010290">
    <property type="entry name" value="TM_effector"/>
</dbReference>
<dbReference type="AlphaFoldDB" id="A0A3R8ND75"/>
<evidence type="ECO:0000313" key="8">
    <source>
        <dbReference type="EMBL" id="RRN45940.1"/>
    </source>
</evidence>
<feature type="transmembrane region" description="Helical" evidence="7">
    <location>
        <begin position="86"/>
        <end position="105"/>
    </location>
</feature>
<sequence length="548" mass="57950">MAEQASSRRRWLADSPLGIPAYRQLYTGAVTTSMAYTMQSAMAGWLMAGLSGSALLVGLVQAASTLPFLLFGLVSGSLSDVFDRRYILVFTHLMMGLATAAVGLMAQHGSLQPWSLVACTLLCGLGYTFYQPAQQASINGLVLRPLLPKAVALGSVAFNAARSVGPALAGLIAATLGEGLAVMAAALFFLPMLPAALRALPPQPPAYSTGRETLWAGIRSGMRFAGHARVLRAALIVNFAFCFCAAALWAMFPLVAQQRLGLAADGYGFLYSTFGLGAVASALWLPRFLRQGPGAGRIVRGSLWFWSAASLTVGLSRWVPQAVVGTFLAGMAWVGVLAGLSTVAQSIAPAWVRARAVANNQISVQAGLALGSLFWGVVVNVSGLQQVLIASAVLLAVFAVLARRLPVRLGTDEDVTADDYMVRQLDTMDGQGGDVPSRPAAMEMPDGRYRVSVGYRVRAGQKAAFQRAMQGMRESRLRNGASRWQLRQMPVAGGASVWEEVFLLPSAAEWQRFPERMTQADRIAFEGVLAVLAPASGAAAGEPEAGTP</sequence>
<dbReference type="CDD" id="cd06173">
    <property type="entry name" value="MFS_MefA_like"/>
    <property type="match status" value="1"/>
</dbReference>
<dbReference type="PANTHER" id="PTHR23513:SF11">
    <property type="entry name" value="STAPHYLOFERRIN A TRANSPORTER"/>
    <property type="match status" value="1"/>
</dbReference>
<keyword evidence="2" id="KW-0813">Transport</keyword>
<keyword evidence="4 7" id="KW-0812">Transmembrane</keyword>
<protein>
    <submittedName>
        <fullName evidence="8">MFS transporter</fullName>
    </submittedName>
</protein>
<gene>
    <name evidence="8" type="ORF">EHV23_07500</name>
</gene>
<feature type="transmembrane region" description="Helical" evidence="7">
    <location>
        <begin position="356"/>
        <end position="378"/>
    </location>
</feature>
<evidence type="ECO:0000256" key="7">
    <source>
        <dbReference type="SAM" id="Phobius"/>
    </source>
</evidence>
<dbReference type="RefSeq" id="WP_125095366.1">
    <property type="nucleotide sequence ID" value="NZ_RRUE01000001.1"/>
</dbReference>
<feature type="transmembrane region" description="Helical" evidence="7">
    <location>
        <begin position="298"/>
        <end position="316"/>
    </location>
</feature>
<evidence type="ECO:0000256" key="1">
    <source>
        <dbReference type="ARBA" id="ARBA00004651"/>
    </source>
</evidence>
<evidence type="ECO:0000256" key="4">
    <source>
        <dbReference type="ARBA" id="ARBA00022692"/>
    </source>
</evidence>
<dbReference type="PANTHER" id="PTHR23513">
    <property type="entry name" value="INTEGRAL MEMBRANE EFFLUX PROTEIN-RELATED"/>
    <property type="match status" value="1"/>
</dbReference>
<keyword evidence="9" id="KW-1185">Reference proteome</keyword>
<reference evidence="8 9" key="1">
    <citation type="submission" date="2018-11" db="EMBL/GenBank/DDBJ databases">
        <title>Genome sequencing of Lautropia sp. KCOM 2505 (= ChDC F240).</title>
        <authorList>
            <person name="Kook J.-K."/>
            <person name="Park S.-N."/>
            <person name="Lim Y.K."/>
        </authorList>
    </citation>
    <scope>NUCLEOTIDE SEQUENCE [LARGE SCALE GENOMIC DNA]</scope>
    <source>
        <strain evidence="8 9">KCOM 2505</strain>
    </source>
</reference>
<accession>A0A3R8ND75</accession>
<dbReference type="Proteomes" id="UP000270261">
    <property type="component" value="Unassembled WGS sequence"/>
</dbReference>
<keyword evidence="6 7" id="KW-0472">Membrane</keyword>
<dbReference type="SUPFAM" id="SSF103473">
    <property type="entry name" value="MFS general substrate transporter"/>
    <property type="match status" value="1"/>
</dbReference>
<evidence type="ECO:0000313" key="9">
    <source>
        <dbReference type="Proteomes" id="UP000270261"/>
    </source>
</evidence>
<keyword evidence="3" id="KW-1003">Cell membrane</keyword>
<comment type="caution">
    <text evidence="8">The sequence shown here is derived from an EMBL/GenBank/DDBJ whole genome shotgun (WGS) entry which is preliminary data.</text>
</comment>
<feature type="transmembrane region" description="Helical" evidence="7">
    <location>
        <begin position="167"/>
        <end position="190"/>
    </location>
</feature>
<evidence type="ECO:0000256" key="5">
    <source>
        <dbReference type="ARBA" id="ARBA00022989"/>
    </source>
</evidence>
<dbReference type="OrthoDB" id="9775268at2"/>
<name>A0A3R8ND75_9BURK</name>
<dbReference type="Pfam" id="PF05977">
    <property type="entry name" value="MFS_3"/>
    <property type="match status" value="1"/>
</dbReference>
<evidence type="ECO:0000256" key="6">
    <source>
        <dbReference type="ARBA" id="ARBA00023136"/>
    </source>
</evidence>
<keyword evidence="5 7" id="KW-1133">Transmembrane helix</keyword>
<evidence type="ECO:0000256" key="3">
    <source>
        <dbReference type="ARBA" id="ARBA00022475"/>
    </source>
</evidence>
<feature type="transmembrane region" description="Helical" evidence="7">
    <location>
        <begin position="54"/>
        <end position="74"/>
    </location>
</feature>
<organism evidence="8 9">
    <name type="scientific">Lautropia dentalis</name>
    <dbReference type="NCBI Taxonomy" id="2490857"/>
    <lineage>
        <taxon>Bacteria</taxon>
        <taxon>Pseudomonadati</taxon>
        <taxon>Pseudomonadota</taxon>
        <taxon>Betaproteobacteria</taxon>
        <taxon>Burkholderiales</taxon>
        <taxon>Burkholderiaceae</taxon>
        <taxon>Lautropia</taxon>
    </lineage>
</organism>
<proteinExistence type="predicted"/>
<dbReference type="Gene3D" id="1.20.1250.20">
    <property type="entry name" value="MFS general substrate transporter like domains"/>
    <property type="match status" value="1"/>
</dbReference>
<dbReference type="EMBL" id="RRUE01000001">
    <property type="protein sequence ID" value="RRN45940.1"/>
    <property type="molecule type" value="Genomic_DNA"/>
</dbReference>
<feature type="transmembrane region" description="Helical" evidence="7">
    <location>
        <begin position="322"/>
        <end position="344"/>
    </location>
</feature>
<feature type="transmembrane region" description="Helical" evidence="7">
    <location>
        <begin position="384"/>
        <end position="402"/>
    </location>
</feature>
<feature type="transmembrane region" description="Helical" evidence="7">
    <location>
        <begin position="268"/>
        <end position="286"/>
    </location>
</feature>
<feature type="transmembrane region" description="Helical" evidence="7">
    <location>
        <begin position="230"/>
        <end position="256"/>
    </location>
</feature>
<comment type="subcellular location">
    <subcellularLocation>
        <location evidence="1">Cell membrane</location>
        <topology evidence="1">Multi-pass membrane protein</topology>
    </subcellularLocation>
</comment>
<evidence type="ECO:0000256" key="2">
    <source>
        <dbReference type="ARBA" id="ARBA00022448"/>
    </source>
</evidence>
<dbReference type="InterPro" id="IPR036259">
    <property type="entry name" value="MFS_trans_sf"/>
</dbReference>
<feature type="transmembrane region" description="Helical" evidence="7">
    <location>
        <begin position="25"/>
        <end position="48"/>
    </location>
</feature>